<gene>
    <name evidence="4" type="ORF">GU926_16070</name>
</gene>
<keyword evidence="1 3" id="KW-0853">WD repeat</keyword>
<dbReference type="PANTHER" id="PTHR19848:SF8">
    <property type="entry name" value="F-BOX AND WD REPEAT DOMAIN CONTAINING 7"/>
    <property type="match status" value="1"/>
</dbReference>
<name>A0A6P1P3A8_9BACT</name>
<dbReference type="Proteomes" id="UP000464214">
    <property type="component" value="Chromosome"/>
</dbReference>
<dbReference type="Gene3D" id="2.130.10.10">
    <property type="entry name" value="YVTN repeat-like/Quinoprotein amine dehydrogenase"/>
    <property type="match status" value="2"/>
</dbReference>
<dbReference type="InterPro" id="IPR015943">
    <property type="entry name" value="WD40/YVTN_repeat-like_dom_sf"/>
</dbReference>
<dbReference type="PRINTS" id="PR00320">
    <property type="entry name" value="GPROTEINBRPT"/>
</dbReference>
<dbReference type="PROSITE" id="PS50294">
    <property type="entry name" value="WD_REPEATS_REGION"/>
    <property type="match status" value="4"/>
</dbReference>
<keyword evidence="2" id="KW-0677">Repeat</keyword>
<keyword evidence="5" id="KW-1185">Reference proteome</keyword>
<organism evidence="4 5">
    <name type="scientific">Nibribacter ruber</name>
    <dbReference type="NCBI Taxonomy" id="2698458"/>
    <lineage>
        <taxon>Bacteria</taxon>
        <taxon>Pseudomonadati</taxon>
        <taxon>Bacteroidota</taxon>
        <taxon>Cytophagia</taxon>
        <taxon>Cytophagales</taxon>
        <taxon>Hymenobacteraceae</taxon>
        <taxon>Nibribacter</taxon>
    </lineage>
</organism>
<dbReference type="InterPro" id="IPR020472">
    <property type="entry name" value="WD40_PAC1"/>
</dbReference>
<feature type="repeat" description="WD" evidence="3">
    <location>
        <begin position="182"/>
        <end position="223"/>
    </location>
</feature>
<dbReference type="KEGG" id="nib:GU926_16070"/>
<dbReference type="CDD" id="cd00200">
    <property type="entry name" value="WD40"/>
    <property type="match status" value="1"/>
</dbReference>
<evidence type="ECO:0000256" key="2">
    <source>
        <dbReference type="ARBA" id="ARBA00022737"/>
    </source>
</evidence>
<dbReference type="AlphaFoldDB" id="A0A6P1P3A8"/>
<evidence type="ECO:0000313" key="4">
    <source>
        <dbReference type="EMBL" id="QHL88861.1"/>
    </source>
</evidence>
<reference evidence="4 5" key="1">
    <citation type="submission" date="2020-01" db="EMBL/GenBank/DDBJ databases">
        <authorList>
            <person name="Kim M."/>
        </authorList>
    </citation>
    <scope>NUCLEOTIDE SEQUENCE [LARGE SCALE GENOMIC DNA]</scope>
    <source>
        <strain evidence="4 5">BT10</strain>
    </source>
</reference>
<dbReference type="PROSITE" id="PS50082">
    <property type="entry name" value="WD_REPEATS_2"/>
    <property type="match status" value="4"/>
</dbReference>
<feature type="repeat" description="WD" evidence="3">
    <location>
        <begin position="13"/>
        <end position="54"/>
    </location>
</feature>
<dbReference type="InterPro" id="IPR011047">
    <property type="entry name" value="Quinoprotein_ADH-like_sf"/>
</dbReference>
<dbReference type="PANTHER" id="PTHR19848">
    <property type="entry name" value="WD40 REPEAT PROTEIN"/>
    <property type="match status" value="1"/>
</dbReference>
<dbReference type="RefSeq" id="WP_160693655.1">
    <property type="nucleotide sequence ID" value="NZ_CP047897.1"/>
</dbReference>
<evidence type="ECO:0000256" key="3">
    <source>
        <dbReference type="PROSITE-ProRule" id="PRU00221"/>
    </source>
</evidence>
<accession>A0A6P1P3A8</accession>
<evidence type="ECO:0000313" key="5">
    <source>
        <dbReference type="Proteomes" id="UP000464214"/>
    </source>
</evidence>
<feature type="repeat" description="WD" evidence="3">
    <location>
        <begin position="272"/>
        <end position="310"/>
    </location>
</feature>
<dbReference type="EMBL" id="CP047897">
    <property type="protein sequence ID" value="QHL88861.1"/>
    <property type="molecule type" value="Genomic_DNA"/>
</dbReference>
<sequence>MASPFQVQKIATLTGHRDCVYTVEGAAQAHQFFSSGADGMVALWDLTQPDTAQLVAKVSSSVYALKYLTSQNWLLIGHNQNSLEVLDLEQKAIHKTIPLPAAASIFDIQVNVELSLAYVGLSNGSLVVIDLEKLEVTASLLLSEKSVRSIAVHPEGKELALGLSDHRILILDAQTLAVKQTLESHTNSVFTVVYSPNGEYLISGSRDAHLKVWQVRQNYQEHASIIAHLFTINHITFHPNGRLFATCSMDKSIKIWDAETFKLLKVIDKARHAGHGTSVNKLFWSGHWNQLVSCSDDRSISVWALTLKEL</sequence>
<dbReference type="SMART" id="SM00320">
    <property type="entry name" value="WD40"/>
    <property type="match status" value="6"/>
</dbReference>
<protein>
    <submittedName>
        <fullName evidence="4">WD40 repeat domain-containing protein</fullName>
    </submittedName>
</protein>
<dbReference type="SUPFAM" id="SSF50998">
    <property type="entry name" value="Quinoprotein alcohol dehydrogenase-like"/>
    <property type="match status" value="1"/>
</dbReference>
<proteinExistence type="predicted"/>
<dbReference type="Pfam" id="PF00400">
    <property type="entry name" value="WD40"/>
    <property type="match status" value="4"/>
</dbReference>
<evidence type="ECO:0000256" key="1">
    <source>
        <dbReference type="ARBA" id="ARBA00022574"/>
    </source>
</evidence>
<feature type="repeat" description="WD" evidence="3">
    <location>
        <begin position="225"/>
        <end position="266"/>
    </location>
</feature>
<dbReference type="InterPro" id="IPR001680">
    <property type="entry name" value="WD40_rpt"/>
</dbReference>